<evidence type="ECO:0000313" key="2">
    <source>
        <dbReference type="EMBL" id="CAG7784696.1"/>
    </source>
</evidence>
<gene>
    <name evidence="2" type="ORF">AFUS01_LOCUS23365</name>
</gene>
<accession>A0A8J2K855</accession>
<feature type="transmembrane region" description="Helical" evidence="1">
    <location>
        <begin position="86"/>
        <end position="114"/>
    </location>
</feature>
<keyword evidence="1" id="KW-0472">Membrane</keyword>
<organism evidence="2 3">
    <name type="scientific">Allacma fusca</name>
    <dbReference type="NCBI Taxonomy" id="39272"/>
    <lineage>
        <taxon>Eukaryota</taxon>
        <taxon>Metazoa</taxon>
        <taxon>Ecdysozoa</taxon>
        <taxon>Arthropoda</taxon>
        <taxon>Hexapoda</taxon>
        <taxon>Collembola</taxon>
        <taxon>Symphypleona</taxon>
        <taxon>Sminthuridae</taxon>
        <taxon>Allacma</taxon>
    </lineage>
</organism>
<protein>
    <submittedName>
        <fullName evidence="2">Uncharacterized protein</fullName>
    </submittedName>
</protein>
<keyword evidence="1" id="KW-0812">Transmembrane</keyword>
<keyword evidence="1" id="KW-1133">Transmembrane helix</keyword>
<evidence type="ECO:0000256" key="1">
    <source>
        <dbReference type="SAM" id="Phobius"/>
    </source>
</evidence>
<dbReference type="EMBL" id="CAJVCH010280682">
    <property type="protein sequence ID" value="CAG7784696.1"/>
    <property type="molecule type" value="Genomic_DNA"/>
</dbReference>
<sequence length="122" mass="13995">MFAVFTLQAYVISYPTGGITSIENDDPEIVLQEPILIEKNKTVNSPITSSPLVNLFVWTIQQLKSHHKKEFEHQGNSYNPASNNPFALYMMVALLLGIFALKLSKIFIHFYWLLKSRKEVHT</sequence>
<evidence type="ECO:0000313" key="3">
    <source>
        <dbReference type="Proteomes" id="UP000708208"/>
    </source>
</evidence>
<name>A0A8J2K855_9HEXA</name>
<proteinExistence type="predicted"/>
<comment type="caution">
    <text evidence="2">The sequence shown here is derived from an EMBL/GenBank/DDBJ whole genome shotgun (WGS) entry which is preliminary data.</text>
</comment>
<dbReference type="Proteomes" id="UP000708208">
    <property type="component" value="Unassembled WGS sequence"/>
</dbReference>
<reference evidence="2" key="1">
    <citation type="submission" date="2021-06" db="EMBL/GenBank/DDBJ databases">
        <authorList>
            <person name="Hodson N. C."/>
            <person name="Mongue J. A."/>
            <person name="Jaron S. K."/>
        </authorList>
    </citation>
    <scope>NUCLEOTIDE SEQUENCE</scope>
</reference>
<keyword evidence="3" id="KW-1185">Reference proteome</keyword>
<dbReference type="AlphaFoldDB" id="A0A8J2K855"/>